<organism evidence="2 3">
    <name type="scientific">Rhodotorula taiwanensis</name>
    <dbReference type="NCBI Taxonomy" id="741276"/>
    <lineage>
        <taxon>Eukaryota</taxon>
        <taxon>Fungi</taxon>
        <taxon>Dikarya</taxon>
        <taxon>Basidiomycota</taxon>
        <taxon>Pucciniomycotina</taxon>
        <taxon>Microbotryomycetes</taxon>
        <taxon>Sporidiobolales</taxon>
        <taxon>Sporidiobolaceae</taxon>
        <taxon>Rhodotorula</taxon>
    </lineage>
</organism>
<dbReference type="PANTHER" id="PTHR28142:SF1">
    <property type="entry name" value="MITOCHONDRIAL INNER MEMBRANE I-AAA PROTEASE SUPERCOMPLEX SUBUNIT MGR3-RELATED"/>
    <property type="match status" value="1"/>
</dbReference>
<keyword evidence="1" id="KW-0472">Membrane</keyword>
<evidence type="ECO:0000313" key="3">
    <source>
        <dbReference type="Proteomes" id="UP000237144"/>
    </source>
</evidence>
<dbReference type="PANTHER" id="PTHR28142">
    <property type="entry name" value="MITOCHONDRIAL INNER MEMBRANE I-AAA PROTEASE SUPERCOMPLEX SUBUNIT MGR3-RELATED"/>
    <property type="match status" value="1"/>
</dbReference>
<dbReference type="EMBL" id="PJQD01000072">
    <property type="protein sequence ID" value="POY71897.1"/>
    <property type="molecule type" value="Genomic_DNA"/>
</dbReference>
<name>A0A2S5B553_9BASI</name>
<proteinExistence type="predicted"/>
<dbReference type="SUPFAM" id="SSF48452">
    <property type="entry name" value="TPR-like"/>
    <property type="match status" value="1"/>
</dbReference>
<dbReference type="STRING" id="741276.A0A2S5B553"/>
<feature type="transmembrane region" description="Helical" evidence="1">
    <location>
        <begin position="52"/>
        <end position="75"/>
    </location>
</feature>
<accession>A0A2S5B553</accession>
<reference evidence="2 3" key="1">
    <citation type="journal article" date="2018" name="Front. Microbiol.">
        <title>Prospects for Fungal Bioremediation of Acidic Radioactive Waste Sites: Characterization and Genome Sequence of Rhodotorula taiwanensis MD1149.</title>
        <authorList>
            <person name="Tkavc R."/>
            <person name="Matrosova V.Y."/>
            <person name="Grichenko O.E."/>
            <person name="Gostincar C."/>
            <person name="Volpe R.P."/>
            <person name="Klimenkova P."/>
            <person name="Gaidamakova E.K."/>
            <person name="Zhou C.E."/>
            <person name="Stewart B.J."/>
            <person name="Lyman M.G."/>
            <person name="Malfatti S.A."/>
            <person name="Rubinfeld B."/>
            <person name="Courtot M."/>
            <person name="Singh J."/>
            <person name="Dalgard C.L."/>
            <person name="Hamilton T."/>
            <person name="Frey K.G."/>
            <person name="Gunde-Cimerman N."/>
            <person name="Dugan L."/>
            <person name="Daly M.J."/>
        </authorList>
    </citation>
    <scope>NUCLEOTIDE SEQUENCE [LARGE SCALE GENOMIC DNA]</scope>
    <source>
        <strain evidence="2 3">MD1149</strain>
    </source>
</reference>
<dbReference type="AlphaFoldDB" id="A0A2S5B553"/>
<dbReference type="OrthoDB" id="10050400at2759"/>
<keyword evidence="1" id="KW-0812">Transmembrane</keyword>
<evidence type="ECO:0000313" key="2">
    <source>
        <dbReference type="EMBL" id="POY71897.1"/>
    </source>
</evidence>
<dbReference type="Gene3D" id="1.25.40.10">
    <property type="entry name" value="Tetratricopeptide repeat domain"/>
    <property type="match status" value="1"/>
</dbReference>
<dbReference type="InterPro" id="IPR040201">
    <property type="entry name" value="Mrg3-like"/>
</dbReference>
<comment type="caution">
    <text evidence="2">The sequence shown here is derived from an EMBL/GenBank/DDBJ whole genome shotgun (WGS) entry which is preliminary data.</text>
</comment>
<gene>
    <name evidence="2" type="ORF">BMF94_5258</name>
</gene>
<dbReference type="Proteomes" id="UP000237144">
    <property type="component" value="Unassembled WGS sequence"/>
</dbReference>
<keyword evidence="1" id="KW-1133">Transmembrane helix</keyword>
<evidence type="ECO:0000256" key="1">
    <source>
        <dbReference type="SAM" id="Phobius"/>
    </source>
</evidence>
<dbReference type="InterPro" id="IPR011990">
    <property type="entry name" value="TPR-like_helical_dom_sf"/>
</dbReference>
<keyword evidence="3" id="KW-1185">Reference proteome</keyword>
<protein>
    <submittedName>
        <fullName evidence="2">Uncharacterized protein</fullName>
    </submittedName>
</protein>
<sequence>MIAKGLSKVAAEARPALRLGSKPVRVYSYGPRRAASTYIPHLEPKPKRGIKIGYVFAAFAALGIGATSIGLWQYYQSFTSYPDTSSHPIRSKLRAALRLQQNGDYDRASAVFDQAYQLALDLYRSGNLAPTAEEASLRLSGIAVRWGGMWEAAGDLARAIEVYDTGFQPLAAAVDAHNKQVGSATAPTRKELQRGAGVAMKLGDLWAHSAGPNLAGEAVAEAERYYSWAVQELMRLNLTDKQREKVKTELAAQDQLLAVPVPASTEAVTPVAGADDGDDMKLPGWVGEVELVAAMERLGDLYSRTGKIEYAQPLLQQAIAILIPPPPKEGPKPPLPPISQRCHAATLMNNLSSALVSAASPSSSAIESSAKWAKQSLVVANGCRREAAHKRGDKGKDKSYEVPLAEKEERECELTAIVSSYNLGKLCEMAKDPVEAEQWFVQSGRHAERLGMHEAAMQSNEALRRLKRST</sequence>